<evidence type="ECO:0000313" key="10">
    <source>
        <dbReference type="EMBL" id="NSL50302.1"/>
    </source>
</evidence>
<proteinExistence type="predicted"/>
<protein>
    <submittedName>
        <fullName evidence="10">Cytochrome c</fullName>
    </submittedName>
</protein>
<dbReference type="InterPro" id="IPR012218">
    <property type="entry name" value="Cyt_c_BACSU-c550-type"/>
</dbReference>
<dbReference type="PANTHER" id="PTHR37823:SF4">
    <property type="entry name" value="MENAQUINOL-CYTOCHROME C REDUCTASE CYTOCHROME B_C SUBUNIT"/>
    <property type="match status" value="1"/>
</dbReference>
<dbReference type="GO" id="GO:0005506">
    <property type="term" value="F:iron ion binding"/>
    <property type="evidence" value="ECO:0007669"/>
    <property type="project" value="InterPro"/>
</dbReference>
<evidence type="ECO:0000256" key="2">
    <source>
        <dbReference type="ARBA" id="ARBA00022617"/>
    </source>
</evidence>
<dbReference type="InterPro" id="IPR054780">
    <property type="entry name" value="Cytochro_C550_firm"/>
</dbReference>
<keyword evidence="8" id="KW-0472">Membrane</keyword>
<evidence type="ECO:0000256" key="8">
    <source>
        <dbReference type="SAM" id="Phobius"/>
    </source>
</evidence>
<keyword evidence="3 7" id="KW-0479">Metal-binding</keyword>
<dbReference type="InterPro" id="IPR036909">
    <property type="entry name" value="Cyt_c-like_dom_sf"/>
</dbReference>
<gene>
    <name evidence="10" type="ORF">HR057_00810</name>
</gene>
<feature type="transmembrane region" description="Helical" evidence="8">
    <location>
        <begin position="6"/>
        <end position="28"/>
    </location>
</feature>
<feature type="binding site" description="axial binding residue" evidence="7">
    <location>
        <position position="67"/>
    </location>
    <ligand>
        <name>heme c</name>
        <dbReference type="ChEBI" id="CHEBI:61717"/>
    </ligand>
    <ligandPart>
        <name>Fe</name>
        <dbReference type="ChEBI" id="CHEBI:18248"/>
    </ligandPart>
</feature>
<dbReference type="PROSITE" id="PS51007">
    <property type="entry name" value="CYTC"/>
    <property type="match status" value="1"/>
</dbReference>
<keyword evidence="8" id="KW-1133">Transmembrane helix</keyword>
<name>A0A8J8KA52_9BACI</name>
<dbReference type="InterPro" id="IPR009056">
    <property type="entry name" value="Cyt_c-like_dom"/>
</dbReference>
<dbReference type="RefSeq" id="WP_173729498.1">
    <property type="nucleotide sequence ID" value="NZ_JABTTE010000001.1"/>
</dbReference>
<dbReference type="GO" id="GO:0020037">
    <property type="term" value="F:heme binding"/>
    <property type="evidence" value="ECO:0007669"/>
    <property type="project" value="InterPro"/>
</dbReference>
<reference evidence="10" key="1">
    <citation type="submission" date="2020-06" db="EMBL/GenBank/DDBJ databases">
        <title>A novel thermopfilic bacterium from Erzurum, Turkey.</title>
        <authorList>
            <person name="Adiguzel A."/>
            <person name="Ay H."/>
            <person name="Baltaci M.O."/>
        </authorList>
    </citation>
    <scope>NUCLEOTIDE SEQUENCE</scope>
    <source>
        <strain evidence="10">P2</strain>
    </source>
</reference>
<dbReference type="GO" id="GO:0016020">
    <property type="term" value="C:membrane"/>
    <property type="evidence" value="ECO:0007669"/>
    <property type="project" value="InterPro"/>
</dbReference>
<feature type="binding site" description="covalent" evidence="6">
    <location>
        <position position="63"/>
    </location>
    <ligand>
        <name>heme c</name>
        <dbReference type="ChEBI" id="CHEBI:61717"/>
    </ligand>
</feature>
<dbReference type="PANTHER" id="PTHR37823">
    <property type="entry name" value="CYTOCHROME C-553-LIKE"/>
    <property type="match status" value="1"/>
</dbReference>
<evidence type="ECO:0000259" key="9">
    <source>
        <dbReference type="PROSITE" id="PS51007"/>
    </source>
</evidence>
<evidence type="ECO:0000256" key="5">
    <source>
        <dbReference type="ARBA" id="ARBA00023004"/>
    </source>
</evidence>
<keyword evidence="5 7" id="KW-0408">Iron</keyword>
<keyword evidence="4" id="KW-0249">Electron transport</keyword>
<organism evidence="10 11">
    <name type="scientific">Calidifontibacillus erzurumensis</name>
    <dbReference type="NCBI Taxonomy" id="2741433"/>
    <lineage>
        <taxon>Bacteria</taxon>
        <taxon>Bacillati</taxon>
        <taxon>Bacillota</taxon>
        <taxon>Bacilli</taxon>
        <taxon>Bacillales</taxon>
        <taxon>Bacillaceae</taxon>
        <taxon>Calidifontibacillus/Schinkia group</taxon>
        <taxon>Calidifontibacillus</taxon>
    </lineage>
</organism>
<evidence type="ECO:0000313" key="11">
    <source>
        <dbReference type="Proteomes" id="UP000625804"/>
    </source>
</evidence>
<dbReference type="AlphaFoldDB" id="A0A8J8KA52"/>
<comment type="PTM">
    <text evidence="6">Binds 1 heme c group covalently per subunit.</text>
</comment>
<feature type="domain" description="Cytochrome c" evidence="9">
    <location>
        <begin position="35"/>
        <end position="123"/>
    </location>
</feature>
<dbReference type="EMBL" id="JABTTE010000001">
    <property type="protein sequence ID" value="NSL50302.1"/>
    <property type="molecule type" value="Genomic_DNA"/>
</dbReference>
<keyword evidence="1" id="KW-0813">Transport</keyword>
<dbReference type="Proteomes" id="UP000625804">
    <property type="component" value="Unassembled WGS sequence"/>
</dbReference>
<feature type="binding site" description="axial binding residue" evidence="7">
    <location>
        <position position="102"/>
    </location>
    <ligand>
        <name>heme c</name>
        <dbReference type="ChEBI" id="CHEBI:61717"/>
    </ligand>
    <ligandPart>
        <name>Fe</name>
        <dbReference type="ChEBI" id="CHEBI:18248"/>
    </ligandPart>
</feature>
<comment type="caution">
    <text evidence="10">The sequence shown here is derived from an EMBL/GenBank/DDBJ whole genome shotgun (WGS) entry which is preliminary data.</text>
</comment>
<accession>A0A8J8KA52</accession>
<keyword evidence="8" id="KW-0812">Transmembrane</keyword>
<evidence type="ECO:0000256" key="4">
    <source>
        <dbReference type="ARBA" id="ARBA00022982"/>
    </source>
</evidence>
<dbReference type="SUPFAM" id="SSF46626">
    <property type="entry name" value="Cytochrome c"/>
    <property type="match status" value="1"/>
</dbReference>
<dbReference type="Gene3D" id="1.10.760.10">
    <property type="entry name" value="Cytochrome c-like domain"/>
    <property type="match status" value="1"/>
</dbReference>
<evidence type="ECO:0000256" key="6">
    <source>
        <dbReference type="PIRSR" id="PIRSR000025-1"/>
    </source>
</evidence>
<dbReference type="NCBIfam" id="NF045773">
    <property type="entry name" value="cytochro_C550"/>
    <property type="match status" value="1"/>
</dbReference>
<dbReference type="Pfam" id="PF13442">
    <property type="entry name" value="Cytochrome_CBB3"/>
    <property type="match status" value="1"/>
</dbReference>
<evidence type="ECO:0000256" key="1">
    <source>
        <dbReference type="ARBA" id="ARBA00022448"/>
    </source>
</evidence>
<dbReference type="PIRSF" id="PIRSF000025">
    <property type="entry name" value="Cytc_Bsub_c550"/>
    <property type="match status" value="1"/>
</dbReference>
<dbReference type="InterPro" id="IPR051811">
    <property type="entry name" value="Cytochrome_c550/c551-like"/>
</dbReference>
<evidence type="ECO:0000256" key="3">
    <source>
        <dbReference type="ARBA" id="ARBA00022723"/>
    </source>
</evidence>
<feature type="binding site" description="covalent" evidence="6">
    <location>
        <position position="66"/>
    </location>
    <ligand>
        <name>heme c</name>
        <dbReference type="ChEBI" id="CHEBI:61717"/>
    </ligand>
</feature>
<dbReference type="GO" id="GO:0009055">
    <property type="term" value="F:electron transfer activity"/>
    <property type="evidence" value="ECO:0007669"/>
    <property type="project" value="InterPro"/>
</dbReference>
<keyword evidence="2 6" id="KW-0349">Heme</keyword>
<keyword evidence="11" id="KW-1185">Reference proteome</keyword>
<evidence type="ECO:0000256" key="7">
    <source>
        <dbReference type="PIRSR" id="PIRSR000025-2"/>
    </source>
</evidence>
<sequence length="123" mass="12635">MNRNPLMPFALIAILGIVLMVGVSYWGLNNADKLLAAEEGEQTNTEQAGPAADDPEGLVKASCASCHGQNLEGGVGPALADVGSRLSAEEIANIINNGQGAMPPGLVDPEKAEAIAGWLAEQK</sequence>